<organism evidence="12 13">
    <name type="scientific">Balaenoptera acutorostrata</name>
    <name type="common">Common minke whale</name>
    <name type="synonym">Balaena rostrata</name>
    <dbReference type="NCBI Taxonomy" id="9767"/>
    <lineage>
        <taxon>Eukaryota</taxon>
        <taxon>Metazoa</taxon>
        <taxon>Chordata</taxon>
        <taxon>Craniata</taxon>
        <taxon>Vertebrata</taxon>
        <taxon>Euteleostomi</taxon>
        <taxon>Mammalia</taxon>
        <taxon>Eutheria</taxon>
        <taxon>Laurasiatheria</taxon>
        <taxon>Artiodactyla</taxon>
        <taxon>Whippomorpha</taxon>
        <taxon>Cetacea</taxon>
        <taxon>Mysticeti</taxon>
        <taxon>Balaenopteridae</taxon>
        <taxon>Balaenoptera</taxon>
    </lineage>
</organism>
<accession>A0ABM3U3L5</accession>
<reference evidence="13" key="1">
    <citation type="submission" date="2025-08" db="UniProtKB">
        <authorList>
            <consortium name="RefSeq"/>
        </authorList>
    </citation>
    <scope>IDENTIFICATION</scope>
</reference>
<dbReference type="Pfam" id="PF02540">
    <property type="entry name" value="NAD_synthase"/>
    <property type="match status" value="2"/>
</dbReference>
<comment type="pathway">
    <text evidence="1 10">Cofactor biosynthesis; NAD(+) biosynthesis; NAD(+) from deamido-NAD(+) (L-Gln route): step 1/1.</text>
</comment>
<name>A0ABM3U3L5_BALAC</name>
<dbReference type="SUPFAM" id="SSF56317">
    <property type="entry name" value="Carbon-nitrogen hydrolase"/>
    <property type="match status" value="1"/>
</dbReference>
<protein>
    <recommendedName>
        <fullName evidence="5 10">Glutamine-dependent NAD(+) synthetase</fullName>
        <ecNumber evidence="4 10">6.3.5.1</ecNumber>
    </recommendedName>
    <alternativeName>
        <fullName evidence="10">NAD(+) synthase [glutamine-hydrolyzing]</fullName>
    </alternativeName>
</protein>
<dbReference type="SUPFAM" id="SSF52402">
    <property type="entry name" value="Adenine nucleotide alpha hydrolases-like"/>
    <property type="match status" value="1"/>
</dbReference>
<dbReference type="RefSeq" id="XP_057408946.1">
    <property type="nucleotide sequence ID" value="XM_057552963.1"/>
</dbReference>
<dbReference type="CDD" id="cd07570">
    <property type="entry name" value="GAT_Gln-NAD-synth"/>
    <property type="match status" value="1"/>
</dbReference>
<evidence type="ECO:0000256" key="10">
    <source>
        <dbReference type="PIRNR" id="PIRNR006630"/>
    </source>
</evidence>
<comment type="catalytic activity">
    <reaction evidence="10">
        <text>deamido-NAD(+) + L-glutamine + ATP + H2O = L-glutamate + AMP + diphosphate + NAD(+) + H(+)</text>
        <dbReference type="Rhea" id="RHEA:24384"/>
        <dbReference type="ChEBI" id="CHEBI:15377"/>
        <dbReference type="ChEBI" id="CHEBI:15378"/>
        <dbReference type="ChEBI" id="CHEBI:29985"/>
        <dbReference type="ChEBI" id="CHEBI:30616"/>
        <dbReference type="ChEBI" id="CHEBI:33019"/>
        <dbReference type="ChEBI" id="CHEBI:57540"/>
        <dbReference type="ChEBI" id="CHEBI:58359"/>
        <dbReference type="ChEBI" id="CHEBI:58437"/>
        <dbReference type="ChEBI" id="CHEBI:456215"/>
        <dbReference type="EC" id="6.3.5.1"/>
    </reaction>
</comment>
<keyword evidence="12" id="KW-1185">Reference proteome</keyword>
<dbReference type="Gene3D" id="3.60.110.10">
    <property type="entry name" value="Carbon-nitrogen hydrolase"/>
    <property type="match status" value="2"/>
</dbReference>
<dbReference type="InterPro" id="IPR014729">
    <property type="entry name" value="Rossmann-like_a/b/a_fold"/>
</dbReference>
<proteinExistence type="inferred from homology"/>
<dbReference type="CDD" id="cd00553">
    <property type="entry name" value="NAD_synthase"/>
    <property type="match status" value="1"/>
</dbReference>
<dbReference type="InterPro" id="IPR022310">
    <property type="entry name" value="NAD/GMP_synthase"/>
</dbReference>
<dbReference type="PROSITE" id="PS50263">
    <property type="entry name" value="CN_HYDROLASE"/>
    <property type="match status" value="1"/>
</dbReference>
<keyword evidence="9 10" id="KW-0520">NAD</keyword>
<dbReference type="HAMAP" id="MF_02090">
    <property type="entry name" value="NadE_glutamine_dep"/>
    <property type="match status" value="1"/>
</dbReference>
<dbReference type="EC" id="6.3.5.1" evidence="4 10"/>
<comment type="similarity">
    <text evidence="2 10">In the C-terminal section; belongs to the NAD synthetase family.</text>
</comment>
<dbReference type="Pfam" id="PF00795">
    <property type="entry name" value="CN_hydrolase"/>
    <property type="match status" value="2"/>
</dbReference>
<dbReference type="Gene3D" id="3.40.50.620">
    <property type="entry name" value="HUPs"/>
    <property type="match status" value="2"/>
</dbReference>
<evidence type="ECO:0000256" key="2">
    <source>
        <dbReference type="ARBA" id="ARBA00007145"/>
    </source>
</evidence>
<dbReference type="PIRSF" id="PIRSF006630">
    <property type="entry name" value="NADS_GAT"/>
    <property type="match status" value="1"/>
</dbReference>
<sequence>MGRKVTVATCALNQWALDFEGNLQRILKSIEIAKHKGARYRLGPELEICGYGCWDHYYESDTLLHSLQVLAALLESPVTQDIICDVGMQTEEYFLPRMIQDLTKQETVPFGDAVLSTRDTCIGSEVCEELWTPRSPHVDMGLDGVEIFTNASGSHHVLRKAHARVDLVTMATTKNGGIYLLANQKGCDGDRLYYDGCALIAMNGSIFAQGSQFSLDDVEVLTATLDLEDVRSYRAEISSRNLAASKVSPYPRVKVDFALSCHDDLLEPLSEPVEWKYHSPAEEISLGPACWLWDFLRRSQQAGFFLPLSGGVDSGATACLVYSMCHQVCEAVKHGNQEVLADVRTIVNQTSYTPQDPRELCGRVLTTCYMASENSSRETCSRARDLAQQIGSHHIGLNIDPAVKAVMGIFSLVTGKSPVFAAHGGSSRESLALQNVQARVRMVIAYLFAQLSLWSRGAPGRLLVLGSANVDERTLVIAFRAHPIIQGNHPSQGPQPRLICGVPFSLYVLLGYLTKYDCSSADVNPIGGISKTDLRAFVQLCVERFELPALQSILVAPATAELEPLAHGRVSQTDEEDMGVTYAELSVYWRLRKIAKMGPYSMFCRLLYMWKDVCTPRQVADKVKRFFSKYSMNRHKMTTLTPAYHAESYSPDDNRFDLRPFLYNTRWPWQFRCIETQVLQLERRQRQDLDGVD</sequence>
<evidence type="ECO:0000256" key="3">
    <source>
        <dbReference type="ARBA" id="ARBA00011643"/>
    </source>
</evidence>
<evidence type="ECO:0000256" key="1">
    <source>
        <dbReference type="ARBA" id="ARBA00005188"/>
    </source>
</evidence>
<evidence type="ECO:0000256" key="8">
    <source>
        <dbReference type="ARBA" id="ARBA00022840"/>
    </source>
</evidence>
<evidence type="ECO:0000256" key="4">
    <source>
        <dbReference type="ARBA" id="ARBA00012743"/>
    </source>
</evidence>
<dbReference type="InterPro" id="IPR003010">
    <property type="entry name" value="C-N_Hydrolase"/>
</dbReference>
<dbReference type="GeneID" id="103016564"/>
<comment type="subunit">
    <text evidence="3">Homohexamer.</text>
</comment>
<keyword evidence="7 10" id="KW-0547">Nucleotide-binding</keyword>
<dbReference type="InterPro" id="IPR036526">
    <property type="entry name" value="C-N_Hydrolase_sf"/>
</dbReference>
<evidence type="ECO:0000259" key="11">
    <source>
        <dbReference type="PROSITE" id="PS50263"/>
    </source>
</evidence>
<evidence type="ECO:0000313" key="13">
    <source>
        <dbReference type="RefSeq" id="XP_057408946.1"/>
    </source>
</evidence>
<evidence type="ECO:0000256" key="9">
    <source>
        <dbReference type="ARBA" id="ARBA00023027"/>
    </source>
</evidence>
<dbReference type="Proteomes" id="UP001652580">
    <property type="component" value="Chromosome 9"/>
</dbReference>
<feature type="domain" description="CN hydrolase" evidence="11">
    <location>
        <begin position="5"/>
        <end position="227"/>
    </location>
</feature>
<dbReference type="PANTHER" id="PTHR23090">
    <property type="entry name" value="NH 3 /GLUTAMINE-DEPENDENT NAD + SYNTHETASE"/>
    <property type="match status" value="1"/>
</dbReference>
<gene>
    <name evidence="13" type="primary">NADSYN1</name>
</gene>
<evidence type="ECO:0000256" key="6">
    <source>
        <dbReference type="ARBA" id="ARBA00022598"/>
    </source>
</evidence>
<evidence type="ECO:0000256" key="5">
    <source>
        <dbReference type="ARBA" id="ARBA00017309"/>
    </source>
</evidence>
<keyword evidence="8 10" id="KW-0067">ATP-binding</keyword>
<dbReference type="InterPro" id="IPR014445">
    <property type="entry name" value="Gln-dep_NAD_synthase"/>
</dbReference>
<evidence type="ECO:0000256" key="7">
    <source>
        <dbReference type="ARBA" id="ARBA00022741"/>
    </source>
</evidence>
<dbReference type="PANTHER" id="PTHR23090:SF9">
    <property type="entry name" value="GLUTAMINE-DEPENDENT NAD(+) SYNTHETASE"/>
    <property type="match status" value="1"/>
</dbReference>
<dbReference type="InterPro" id="IPR003694">
    <property type="entry name" value="NAD_synthase"/>
</dbReference>
<keyword evidence="6 10" id="KW-0436">Ligase</keyword>
<evidence type="ECO:0000313" key="12">
    <source>
        <dbReference type="Proteomes" id="UP001652580"/>
    </source>
</evidence>